<evidence type="ECO:0000313" key="5">
    <source>
        <dbReference type="Proteomes" id="UP001145069"/>
    </source>
</evidence>
<feature type="domain" description="A-kinase anchor protein 7-like phosphoesterase" evidence="3">
    <location>
        <begin position="6"/>
        <end position="143"/>
    </location>
</feature>
<feature type="active site" description="Proton donor" evidence="2">
    <location>
        <position position="45"/>
    </location>
</feature>
<dbReference type="Gene3D" id="3.90.1140.10">
    <property type="entry name" value="Cyclic phosphodiesterase"/>
    <property type="match status" value="1"/>
</dbReference>
<sequence>MMTNHYFIAVQLNNELQSMLSDWQEKLRKENELKYKSWTSPDDLHITLKFLGGLEEDTIELLKKKLLSINTIHPFFIEINGLGIFGNANQPRVLWTGVEPSQGLFDLQKEVEKICVECGLKAENRPYRPHITLAKKWKGEKINPTFIKELSLDFIEKKDQLVKDFVLYQIHPSRSPKYEVVQSVLLK</sequence>
<comment type="function">
    <text evidence="2">Hydrolyzes RNA 2',3'-cyclic phosphodiester to an RNA 2'-phosphomonoester.</text>
</comment>
<evidence type="ECO:0000256" key="2">
    <source>
        <dbReference type="HAMAP-Rule" id="MF_01940"/>
    </source>
</evidence>
<accession>A0A9X4AF92</accession>
<evidence type="ECO:0000259" key="3">
    <source>
        <dbReference type="Pfam" id="PF10469"/>
    </source>
</evidence>
<comment type="similarity">
    <text evidence="2">Belongs to the 2H phosphoesterase superfamily. ThpR family.</text>
</comment>
<comment type="caution">
    <text evidence="4">The sequence shown here is derived from an EMBL/GenBank/DDBJ whole genome shotgun (WGS) entry which is preliminary data.</text>
</comment>
<organism evidence="4 5">
    <name type="scientific">Aquibacillus salsiterrae</name>
    <dbReference type="NCBI Taxonomy" id="2950439"/>
    <lineage>
        <taxon>Bacteria</taxon>
        <taxon>Bacillati</taxon>
        <taxon>Bacillota</taxon>
        <taxon>Bacilli</taxon>
        <taxon>Bacillales</taxon>
        <taxon>Bacillaceae</taxon>
        <taxon>Aquibacillus</taxon>
    </lineage>
</organism>
<dbReference type="EMBL" id="JAMQKC010000001">
    <property type="protein sequence ID" value="MDC3415808.1"/>
    <property type="molecule type" value="Genomic_DNA"/>
</dbReference>
<dbReference type="EC" id="3.1.4.58" evidence="2"/>
<dbReference type="Pfam" id="PF10469">
    <property type="entry name" value="AKAP7_NLS"/>
    <property type="match status" value="1"/>
</dbReference>
<feature type="short sequence motif" description="HXTX 1" evidence="2">
    <location>
        <begin position="45"/>
        <end position="48"/>
    </location>
</feature>
<proteinExistence type="inferred from homology"/>
<evidence type="ECO:0000256" key="1">
    <source>
        <dbReference type="ARBA" id="ARBA00022801"/>
    </source>
</evidence>
<keyword evidence="5" id="KW-1185">Reference proteome</keyword>
<evidence type="ECO:0000313" key="4">
    <source>
        <dbReference type="EMBL" id="MDC3415808.1"/>
    </source>
</evidence>
<dbReference type="Proteomes" id="UP001145069">
    <property type="component" value="Unassembled WGS sequence"/>
</dbReference>
<dbReference type="GO" id="GO:0008664">
    <property type="term" value="F:RNA 2',3'-cyclic 3'-phosphodiesterase activity"/>
    <property type="evidence" value="ECO:0007669"/>
    <property type="project" value="UniProtKB-EC"/>
</dbReference>
<keyword evidence="1 2" id="KW-0378">Hydrolase</keyword>
<dbReference type="InterPro" id="IPR009097">
    <property type="entry name" value="Cyclic_Pdiesterase"/>
</dbReference>
<dbReference type="AlphaFoldDB" id="A0A9X4AF92"/>
<dbReference type="GO" id="GO:0004113">
    <property type="term" value="F:2',3'-cyclic-nucleotide 3'-phosphodiesterase activity"/>
    <property type="evidence" value="ECO:0007669"/>
    <property type="project" value="InterPro"/>
</dbReference>
<dbReference type="RefSeq" id="WP_272444761.1">
    <property type="nucleotide sequence ID" value="NZ_JAMQKC010000001.1"/>
</dbReference>
<comment type="catalytic activity">
    <reaction evidence="2">
        <text>a 3'-end 2',3'-cyclophospho-ribonucleotide-RNA + H2O = a 3'-end 2'-phospho-ribonucleotide-RNA + H(+)</text>
        <dbReference type="Rhea" id="RHEA:11828"/>
        <dbReference type="Rhea" id="RHEA-COMP:10464"/>
        <dbReference type="Rhea" id="RHEA-COMP:17353"/>
        <dbReference type="ChEBI" id="CHEBI:15377"/>
        <dbReference type="ChEBI" id="CHEBI:15378"/>
        <dbReference type="ChEBI" id="CHEBI:83064"/>
        <dbReference type="ChEBI" id="CHEBI:173113"/>
        <dbReference type="EC" id="3.1.4.58"/>
    </reaction>
</comment>
<dbReference type="PANTHER" id="PTHR35561:SF1">
    <property type="entry name" value="RNA 2',3'-CYCLIC PHOSPHODIESTERASE"/>
    <property type="match status" value="1"/>
</dbReference>
<gene>
    <name evidence="4" type="primary">thpR</name>
    <name evidence="4" type="ORF">NC799_02645</name>
</gene>
<dbReference type="PANTHER" id="PTHR35561">
    <property type="entry name" value="RNA 2',3'-CYCLIC PHOSPHODIESTERASE"/>
    <property type="match status" value="1"/>
</dbReference>
<feature type="short sequence motif" description="HXTX 2" evidence="2">
    <location>
        <begin position="130"/>
        <end position="133"/>
    </location>
</feature>
<dbReference type="InterPro" id="IPR004175">
    <property type="entry name" value="RNA_CPDase"/>
</dbReference>
<dbReference type="NCBIfam" id="TIGR02258">
    <property type="entry name" value="2_5_ligase"/>
    <property type="match status" value="1"/>
</dbReference>
<dbReference type="InterPro" id="IPR019510">
    <property type="entry name" value="AKAP7-like_phosphoesterase"/>
</dbReference>
<dbReference type="SUPFAM" id="SSF55144">
    <property type="entry name" value="LigT-like"/>
    <property type="match status" value="1"/>
</dbReference>
<feature type="active site" description="Proton acceptor" evidence="2">
    <location>
        <position position="130"/>
    </location>
</feature>
<reference evidence="4" key="1">
    <citation type="submission" date="2022-06" db="EMBL/GenBank/DDBJ databases">
        <title>Aquibacillus sp. a new bacterium isolated from soil saline samples.</title>
        <authorList>
            <person name="Galisteo C."/>
            <person name="De La Haba R."/>
            <person name="Sanchez-Porro C."/>
            <person name="Ventosa A."/>
        </authorList>
    </citation>
    <scope>NUCLEOTIDE SEQUENCE</scope>
    <source>
        <strain evidence="4">3ASR75-54</strain>
    </source>
</reference>
<protein>
    <recommendedName>
        <fullName evidence="2">RNA 2',3'-cyclic phosphodiesterase</fullName>
        <shortName evidence="2">RNA 2',3'-CPDase</shortName>
        <ecNumber evidence="2">3.1.4.58</ecNumber>
    </recommendedName>
</protein>
<dbReference type="HAMAP" id="MF_01940">
    <property type="entry name" value="RNA_CPDase"/>
    <property type="match status" value="1"/>
</dbReference>
<name>A0A9X4AF92_9BACI</name>